<protein>
    <recommendedName>
        <fullName evidence="3">Reverse transcriptase domain-containing protein</fullName>
    </recommendedName>
</protein>
<evidence type="ECO:0000313" key="1">
    <source>
        <dbReference type="EMBL" id="KAJ3648552.1"/>
    </source>
</evidence>
<sequence length="164" mass="19009">MMMSLDYAYRCMVVSAKDVPILIRNTEQTTFRVEEWLRNRGLQMAADKTKLVILPGRRKLKNLHCRKGGVDIKRNDSIKYLGVWYDKDMRMTIYLVKALTKAKRAFNKLSRLMPNIGEPGSNTRILLCSVAYSKLLYGVPAWKRALGHKKYEAMGESFQKRFAI</sequence>
<organism evidence="1 2">
    <name type="scientific">Zophobas morio</name>
    <dbReference type="NCBI Taxonomy" id="2755281"/>
    <lineage>
        <taxon>Eukaryota</taxon>
        <taxon>Metazoa</taxon>
        <taxon>Ecdysozoa</taxon>
        <taxon>Arthropoda</taxon>
        <taxon>Hexapoda</taxon>
        <taxon>Insecta</taxon>
        <taxon>Pterygota</taxon>
        <taxon>Neoptera</taxon>
        <taxon>Endopterygota</taxon>
        <taxon>Coleoptera</taxon>
        <taxon>Polyphaga</taxon>
        <taxon>Cucujiformia</taxon>
        <taxon>Tenebrionidae</taxon>
        <taxon>Zophobas</taxon>
    </lineage>
</organism>
<evidence type="ECO:0008006" key="3">
    <source>
        <dbReference type="Google" id="ProtNLM"/>
    </source>
</evidence>
<comment type="caution">
    <text evidence="1">The sequence shown here is derived from an EMBL/GenBank/DDBJ whole genome shotgun (WGS) entry which is preliminary data.</text>
</comment>
<gene>
    <name evidence="1" type="ORF">Zmor_020347</name>
</gene>
<dbReference type="AlphaFoldDB" id="A0AA38I6K6"/>
<evidence type="ECO:0000313" key="2">
    <source>
        <dbReference type="Proteomes" id="UP001168821"/>
    </source>
</evidence>
<proteinExistence type="predicted"/>
<keyword evidence="2" id="KW-1185">Reference proteome</keyword>
<dbReference type="Proteomes" id="UP001168821">
    <property type="component" value="Unassembled WGS sequence"/>
</dbReference>
<name>A0AA38I6K6_9CUCU</name>
<reference evidence="1" key="1">
    <citation type="journal article" date="2023" name="G3 (Bethesda)">
        <title>Whole genome assemblies of Zophobas morio and Tenebrio molitor.</title>
        <authorList>
            <person name="Kaur S."/>
            <person name="Stinson S.A."/>
            <person name="diCenzo G.C."/>
        </authorList>
    </citation>
    <scope>NUCLEOTIDE SEQUENCE</scope>
    <source>
        <strain evidence="1">QUZm001</strain>
    </source>
</reference>
<accession>A0AA38I6K6</accession>
<dbReference type="EMBL" id="JALNTZ010000006">
    <property type="protein sequence ID" value="KAJ3648552.1"/>
    <property type="molecule type" value="Genomic_DNA"/>
</dbReference>